<proteinExistence type="predicted"/>
<evidence type="ECO:0000313" key="2">
    <source>
        <dbReference type="EMBL" id="CAA9506898.1"/>
    </source>
</evidence>
<dbReference type="EMBL" id="CADCVP010000242">
    <property type="protein sequence ID" value="CAA9506898.1"/>
    <property type="molecule type" value="Genomic_DNA"/>
</dbReference>
<sequence>MRTSTLVRERDGGSRRAQCTSQRAREVPHATPILASESARTLEDLVIETWAGLRADAPAACPICDSVMEPRWSAGAGVVGGRCRQCGTEMT</sequence>
<organism evidence="2">
    <name type="scientific">uncultured Solirubrobacteraceae bacterium</name>
    <dbReference type="NCBI Taxonomy" id="1162706"/>
    <lineage>
        <taxon>Bacteria</taxon>
        <taxon>Bacillati</taxon>
        <taxon>Actinomycetota</taxon>
        <taxon>Thermoleophilia</taxon>
        <taxon>Solirubrobacterales</taxon>
        <taxon>Solirubrobacteraceae</taxon>
        <taxon>environmental samples</taxon>
    </lineage>
</organism>
<feature type="region of interest" description="Disordered" evidence="1">
    <location>
        <begin position="1"/>
        <end position="28"/>
    </location>
</feature>
<gene>
    <name evidence="2" type="ORF">AVDCRST_MAG69-2257</name>
</gene>
<evidence type="ECO:0000256" key="1">
    <source>
        <dbReference type="SAM" id="MobiDB-lite"/>
    </source>
</evidence>
<name>A0A6J4SVU9_9ACTN</name>
<accession>A0A6J4SVU9</accession>
<reference evidence="2" key="1">
    <citation type="submission" date="2020-02" db="EMBL/GenBank/DDBJ databases">
        <authorList>
            <person name="Meier V. D."/>
        </authorList>
    </citation>
    <scope>NUCLEOTIDE SEQUENCE</scope>
    <source>
        <strain evidence="2">AVDCRST_MAG69</strain>
    </source>
</reference>
<protein>
    <submittedName>
        <fullName evidence="2">Uncharacterized protein</fullName>
    </submittedName>
</protein>
<dbReference type="AlphaFoldDB" id="A0A6J4SVU9"/>